<evidence type="ECO:0008006" key="5">
    <source>
        <dbReference type="Google" id="ProtNLM"/>
    </source>
</evidence>
<keyword evidence="4" id="KW-1185">Reference proteome</keyword>
<reference evidence="3" key="2">
    <citation type="submission" date="2023-06" db="EMBL/GenBank/DDBJ databases">
        <authorList>
            <person name="Ma L."/>
            <person name="Liu K.-W."/>
            <person name="Li Z."/>
            <person name="Hsiao Y.-Y."/>
            <person name="Qi Y."/>
            <person name="Fu T."/>
            <person name="Tang G."/>
            <person name="Zhang D."/>
            <person name="Sun W.-H."/>
            <person name="Liu D.-K."/>
            <person name="Li Y."/>
            <person name="Chen G.-Z."/>
            <person name="Liu X.-D."/>
            <person name="Liao X.-Y."/>
            <person name="Jiang Y.-T."/>
            <person name="Yu X."/>
            <person name="Hao Y."/>
            <person name="Huang J."/>
            <person name="Zhao X.-W."/>
            <person name="Ke S."/>
            <person name="Chen Y.-Y."/>
            <person name="Wu W.-L."/>
            <person name="Hsu J.-L."/>
            <person name="Lin Y.-F."/>
            <person name="Huang M.-D."/>
            <person name="Li C.-Y."/>
            <person name="Huang L."/>
            <person name="Wang Z.-W."/>
            <person name="Zhao X."/>
            <person name="Zhong W.-Y."/>
            <person name="Peng D.-H."/>
            <person name="Ahmad S."/>
            <person name="Lan S."/>
            <person name="Zhang J.-S."/>
            <person name="Tsai W.-C."/>
            <person name="Van De Peer Y."/>
            <person name="Liu Z.-J."/>
        </authorList>
    </citation>
    <scope>NUCLEOTIDE SEQUENCE</scope>
    <source>
        <strain evidence="3">CP</strain>
        <tissue evidence="3">Leaves</tissue>
    </source>
</reference>
<protein>
    <recommendedName>
        <fullName evidence="5">Secreted protein</fullName>
    </recommendedName>
</protein>
<organism evidence="3 4">
    <name type="scientific">Acorus calamus</name>
    <name type="common">Sweet flag</name>
    <dbReference type="NCBI Taxonomy" id="4465"/>
    <lineage>
        <taxon>Eukaryota</taxon>
        <taxon>Viridiplantae</taxon>
        <taxon>Streptophyta</taxon>
        <taxon>Embryophyta</taxon>
        <taxon>Tracheophyta</taxon>
        <taxon>Spermatophyta</taxon>
        <taxon>Magnoliopsida</taxon>
        <taxon>Liliopsida</taxon>
        <taxon>Acoraceae</taxon>
        <taxon>Acorus</taxon>
    </lineage>
</organism>
<reference evidence="3" key="1">
    <citation type="journal article" date="2023" name="Nat. Commun.">
        <title>Diploid and tetraploid genomes of Acorus and the evolution of monocots.</title>
        <authorList>
            <person name="Ma L."/>
            <person name="Liu K.W."/>
            <person name="Li Z."/>
            <person name="Hsiao Y.Y."/>
            <person name="Qi Y."/>
            <person name="Fu T."/>
            <person name="Tang G.D."/>
            <person name="Zhang D."/>
            <person name="Sun W.H."/>
            <person name="Liu D.K."/>
            <person name="Li Y."/>
            <person name="Chen G.Z."/>
            <person name="Liu X.D."/>
            <person name="Liao X.Y."/>
            <person name="Jiang Y.T."/>
            <person name="Yu X."/>
            <person name="Hao Y."/>
            <person name="Huang J."/>
            <person name="Zhao X.W."/>
            <person name="Ke S."/>
            <person name="Chen Y.Y."/>
            <person name="Wu W.L."/>
            <person name="Hsu J.L."/>
            <person name="Lin Y.F."/>
            <person name="Huang M.D."/>
            <person name="Li C.Y."/>
            <person name="Huang L."/>
            <person name="Wang Z.W."/>
            <person name="Zhao X."/>
            <person name="Zhong W.Y."/>
            <person name="Peng D.H."/>
            <person name="Ahmad S."/>
            <person name="Lan S."/>
            <person name="Zhang J.S."/>
            <person name="Tsai W.C."/>
            <person name="Van de Peer Y."/>
            <person name="Liu Z.J."/>
        </authorList>
    </citation>
    <scope>NUCLEOTIDE SEQUENCE</scope>
    <source>
        <strain evidence="3">CP</strain>
    </source>
</reference>
<evidence type="ECO:0000313" key="4">
    <source>
        <dbReference type="Proteomes" id="UP001180020"/>
    </source>
</evidence>
<comment type="caution">
    <text evidence="3">The sequence shown here is derived from an EMBL/GenBank/DDBJ whole genome shotgun (WGS) entry which is preliminary data.</text>
</comment>
<proteinExistence type="predicted"/>
<dbReference type="AlphaFoldDB" id="A0AAV9E3X3"/>
<dbReference type="EMBL" id="JAUJYO010000009">
    <property type="protein sequence ID" value="KAK1307605.1"/>
    <property type="molecule type" value="Genomic_DNA"/>
</dbReference>
<feature type="region of interest" description="Disordered" evidence="1">
    <location>
        <begin position="36"/>
        <end position="59"/>
    </location>
</feature>
<feature type="signal peptide" evidence="2">
    <location>
        <begin position="1"/>
        <end position="15"/>
    </location>
</feature>
<feature type="compositionally biased region" description="Basic and acidic residues" evidence="1">
    <location>
        <begin position="42"/>
        <end position="59"/>
    </location>
</feature>
<keyword evidence="2" id="KW-0732">Signal</keyword>
<evidence type="ECO:0000256" key="1">
    <source>
        <dbReference type="SAM" id="MobiDB-lite"/>
    </source>
</evidence>
<evidence type="ECO:0000313" key="3">
    <source>
        <dbReference type="EMBL" id="KAK1307605.1"/>
    </source>
</evidence>
<feature type="chain" id="PRO_5043911442" description="Secreted protein" evidence="2">
    <location>
        <begin position="16"/>
        <end position="99"/>
    </location>
</feature>
<gene>
    <name evidence="3" type="ORF">QJS10_CPA09g01107</name>
</gene>
<dbReference type="Proteomes" id="UP001180020">
    <property type="component" value="Unassembled WGS sequence"/>
</dbReference>
<evidence type="ECO:0000256" key="2">
    <source>
        <dbReference type="SAM" id="SignalP"/>
    </source>
</evidence>
<name>A0AAV9E3X3_ACOCL</name>
<sequence>MKILSFSLCFYPTGAFSPYQEADVCVGAVDEGDCPHVTPRPVDSHGPLRDDDGNGEQKSHVRYQETAENCCLGEWFALPSMNRHDPNHSLLLNTCYAKH</sequence>
<accession>A0AAV9E3X3</accession>